<organism evidence="1 2">
    <name type="scientific">Persea americana</name>
    <name type="common">Avocado</name>
    <dbReference type="NCBI Taxonomy" id="3435"/>
    <lineage>
        <taxon>Eukaryota</taxon>
        <taxon>Viridiplantae</taxon>
        <taxon>Streptophyta</taxon>
        <taxon>Embryophyta</taxon>
        <taxon>Tracheophyta</taxon>
        <taxon>Spermatophyta</taxon>
        <taxon>Magnoliopsida</taxon>
        <taxon>Magnoliidae</taxon>
        <taxon>Laurales</taxon>
        <taxon>Lauraceae</taxon>
        <taxon>Persea</taxon>
    </lineage>
</organism>
<evidence type="ECO:0000313" key="2">
    <source>
        <dbReference type="Proteomes" id="UP001234297"/>
    </source>
</evidence>
<keyword evidence="2" id="KW-1185">Reference proteome</keyword>
<proteinExistence type="predicted"/>
<dbReference type="Proteomes" id="UP001234297">
    <property type="component" value="Chromosome 4"/>
</dbReference>
<comment type="caution">
    <text evidence="1">The sequence shown here is derived from an EMBL/GenBank/DDBJ whole genome shotgun (WGS) entry which is preliminary data.</text>
</comment>
<protein>
    <submittedName>
        <fullName evidence="1">Uncharacterized protein</fullName>
    </submittedName>
</protein>
<gene>
    <name evidence="1" type="ORF">MRB53_013582</name>
</gene>
<reference evidence="1 2" key="1">
    <citation type="journal article" date="2022" name="Hortic Res">
        <title>A haplotype resolved chromosomal level avocado genome allows analysis of novel avocado genes.</title>
        <authorList>
            <person name="Nath O."/>
            <person name="Fletcher S.J."/>
            <person name="Hayward A."/>
            <person name="Shaw L.M."/>
            <person name="Masouleh A.K."/>
            <person name="Furtado A."/>
            <person name="Henry R.J."/>
            <person name="Mitter N."/>
        </authorList>
    </citation>
    <scope>NUCLEOTIDE SEQUENCE [LARGE SCALE GENOMIC DNA]</scope>
    <source>
        <strain evidence="2">cv. Hass</strain>
    </source>
</reference>
<evidence type="ECO:0000313" key="1">
    <source>
        <dbReference type="EMBL" id="KAJ8617396.1"/>
    </source>
</evidence>
<name>A0ACC2K8G9_PERAE</name>
<dbReference type="EMBL" id="CM056812">
    <property type="protein sequence ID" value="KAJ8617396.1"/>
    <property type="molecule type" value="Genomic_DNA"/>
</dbReference>
<accession>A0ACC2K8G9</accession>
<sequence length="354" mass="38992">MEKSSARVNWVLAIHLCFNFSIEVRGSYQVPAILVYGDSLVDNGNNNNLYSLAKANYFPYGIDFYQGPSGRFSNGKTAAYMWGEKLGLPYLPTFVQSKSNVHAMLSGVNYASAAGGILDETSQHLGGRFSLSQQVMNFESNMNDLRNEMGPNNLTQYLAKSIALMVSGSNDYLINYLLPYLYNSSHNCTPQGYADLLLNHYTRQILALHSVGIRKFFLAGLGPLGCVPNQLAQNRTPPGQCVSSVNEIVGLFNVGLKSLVDQLNGNHTGAIFLYGNAYGAIGDMINNPSTYGFQMTNEGCWDWEEQRAGDMPSPLNTSSGMPSIQHKLSMPSLLRVLFLAPLHIAIQSTYNKWH</sequence>